<evidence type="ECO:0000313" key="2">
    <source>
        <dbReference type="Proteomes" id="UP000019183"/>
    </source>
</evidence>
<protein>
    <submittedName>
        <fullName evidence="1">Uncharacterized protein</fullName>
    </submittedName>
</protein>
<comment type="caution">
    <text evidence="1">The sequence shown here is derived from an EMBL/GenBank/DDBJ whole genome shotgun (WGS) entry which is preliminary data.</text>
</comment>
<evidence type="ECO:0000313" key="1">
    <source>
        <dbReference type="EMBL" id="CDL07524.1"/>
    </source>
</evidence>
<dbReference type="EMBL" id="CBWK010000058">
    <property type="protein sequence ID" value="CDL07524.1"/>
    <property type="molecule type" value="Genomic_DNA"/>
</dbReference>
<keyword evidence="2" id="KW-1185">Reference proteome</keyword>
<reference evidence="1" key="1">
    <citation type="submission" date="2013-10" db="EMBL/GenBank/DDBJ databases">
        <title>Antibiotic resistance diversity of beta-lactamase producers in the General Hospital Vienna.</title>
        <authorList>
            <person name="Barisic I."/>
            <person name="Mitteregger D."/>
            <person name="Hirschl A.M."/>
            <person name="Noehammer C."/>
            <person name="Wiesinger-Mayr H."/>
        </authorList>
    </citation>
    <scope>NUCLEOTIDE SEQUENCE [LARGE SCALE GENOMIC DNA]</scope>
    <source>
        <strain evidence="1">IS43</strain>
    </source>
</reference>
<accession>W1DHK9</accession>
<sequence length="72" mass="7641">MVECGDQLVDTIDKVGDILGHFRLIDCALHAGASASCQYCCRALSWISLAVAAGGILQLRAEDGGGHVRHQF</sequence>
<proteinExistence type="predicted"/>
<name>W1DHK9_KLEPN</name>
<dbReference type="AlphaFoldDB" id="W1DHK9"/>
<organism evidence="1 2">
    <name type="scientific">Klebsiella pneumoniae IS43</name>
    <dbReference type="NCBI Taxonomy" id="1432552"/>
    <lineage>
        <taxon>Bacteria</taxon>
        <taxon>Pseudomonadati</taxon>
        <taxon>Pseudomonadota</taxon>
        <taxon>Gammaproteobacteria</taxon>
        <taxon>Enterobacterales</taxon>
        <taxon>Enterobacteriaceae</taxon>
        <taxon>Klebsiella/Raoultella group</taxon>
        <taxon>Klebsiella</taxon>
        <taxon>Klebsiella pneumoniae complex</taxon>
    </lineage>
</organism>
<dbReference type="Proteomes" id="UP000019183">
    <property type="component" value="Unassembled WGS sequence"/>
</dbReference>